<protein>
    <submittedName>
        <fullName evidence="1">Uncharacterized protein</fullName>
    </submittedName>
</protein>
<dbReference type="EMBL" id="MWWT01000001">
    <property type="protein sequence ID" value="OZG54742.1"/>
    <property type="molecule type" value="Genomic_DNA"/>
</dbReference>
<sequence>MSRIKGGGIKGGMNGYINGSMKSRSVWDMSHFSSTLLVNSKNACEAPLWGCEREWDKK</sequence>
<evidence type="ECO:0000313" key="2">
    <source>
        <dbReference type="Proteomes" id="UP000243657"/>
    </source>
</evidence>
<evidence type="ECO:0000313" key="1">
    <source>
        <dbReference type="EMBL" id="OZG54742.1"/>
    </source>
</evidence>
<gene>
    <name evidence="1" type="ORF">ALMA_0067</name>
</gene>
<name>A0A261F6I2_9BIFI</name>
<organism evidence="1 2">
    <name type="scientific">Alloscardovia macacae</name>
    <dbReference type="NCBI Taxonomy" id="1160091"/>
    <lineage>
        <taxon>Bacteria</taxon>
        <taxon>Bacillati</taxon>
        <taxon>Actinomycetota</taxon>
        <taxon>Actinomycetes</taxon>
        <taxon>Bifidobacteriales</taxon>
        <taxon>Bifidobacteriaceae</taxon>
        <taxon>Alloscardovia</taxon>
    </lineage>
</organism>
<accession>A0A261F6I2</accession>
<comment type="caution">
    <text evidence="1">The sequence shown here is derived from an EMBL/GenBank/DDBJ whole genome shotgun (WGS) entry which is preliminary data.</text>
</comment>
<reference evidence="1 2" key="1">
    <citation type="journal article" date="2017" name="BMC Genomics">
        <title>Comparative genomic and phylogenomic analyses of the Bifidobacteriaceae family.</title>
        <authorList>
            <person name="Lugli G.A."/>
            <person name="Milani C."/>
            <person name="Turroni F."/>
            <person name="Duranti S."/>
            <person name="Mancabelli L."/>
            <person name="Mangifesta M."/>
            <person name="Ferrario C."/>
            <person name="Modesto M."/>
            <person name="Mattarelli P."/>
            <person name="Jiri K."/>
            <person name="van Sinderen D."/>
            <person name="Ventura M."/>
        </authorList>
    </citation>
    <scope>NUCLEOTIDE SEQUENCE [LARGE SCALE GENOMIC DNA]</scope>
    <source>
        <strain evidence="1 2">DSM 24762</strain>
    </source>
</reference>
<dbReference type="AlphaFoldDB" id="A0A261F6I2"/>
<dbReference type="Proteomes" id="UP000243657">
    <property type="component" value="Unassembled WGS sequence"/>
</dbReference>
<proteinExistence type="predicted"/>
<keyword evidence="2" id="KW-1185">Reference proteome</keyword>